<keyword evidence="2" id="KW-0472">Membrane</keyword>
<proteinExistence type="predicted"/>
<gene>
    <name evidence="3" type="ORF">KL86DES1_10593</name>
</gene>
<feature type="region of interest" description="Disordered" evidence="1">
    <location>
        <begin position="82"/>
        <end position="105"/>
    </location>
</feature>
<keyword evidence="2" id="KW-1133">Transmembrane helix</keyword>
<dbReference type="EMBL" id="FMJC01000001">
    <property type="protein sequence ID" value="SCM70733.1"/>
    <property type="molecule type" value="Genomic_DNA"/>
</dbReference>
<reference evidence="3" key="1">
    <citation type="submission" date="2016-08" db="EMBL/GenBank/DDBJ databases">
        <authorList>
            <person name="Seilhamer J.J."/>
        </authorList>
    </citation>
    <scope>NUCLEOTIDE SEQUENCE</scope>
    <source>
        <strain evidence="3">86-1</strain>
    </source>
</reference>
<evidence type="ECO:0000313" key="3">
    <source>
        <dbReference type="EMBL" id="SCM70733.1"/>
    </source>
</evidence>
<sequence>MKCALWGRDPFEKGSPPPRPHPLKLLLVLVFGGGSSIVFSILWNRAGADGADKKACAQRQACQQPHRVFHVAAYQRSRRTVPVQPLFHRPHSRRAPPRPMAHGGA</sequence>
<protein>
    <submittedName>
        <fullName evidence="3">Uncharacterized protein</fullName>
    </submittedName>
</protein>
<keyword evidence="2" id="KW-0812">Transmembrane</keyword>
<dbReference type="AlphaFoldDB" id="A0A212KZM1"/>
<feature type="transmembrane region" description="Helical" evidence="2">
    <location>
        <begin position="25"/>
        <end position="44"/>
    </location>
</feature>
<name>A0A212KZM1_9BACT</name>
<evidence type="ECO:0000256" key="2">
    <source>
        <dbReference type="SAM" id="Phobius"/>
    </source>
</evidence>
<organism evidence="3">
    <name type="scientific">uncultured Desulfovibrio sp</name>
    <dbReference type="NCBI Taxonomy" id="167968"/>
    <lineage>
        <taxon>Bacteria</taxon>
        <taxon>Pseudomonadati</taxon>
        <taxon>Thermodesulfobacteriota</taxon>
        <taxon>Desulfovibrionia</taxon>
        <taxon>Desulfovibrionales</taxon>
        <taxon>Desulfovibrionaceae</taxon>
        <taxon>Desulfovibrio</taxon>
        <taxon>environmental samples</taxon>
    </lineage>
</organism>
<evidence type="ECO:0000256" key="1">
    <source>
        <dbReference type="SAM" id="MobiDB-lite"/>
    </source>
</evidence>
<accession>A0A212KZM1</accession>